<dbReference type="RefSeq" id="WP_123814484.1">
    <property type="nucleotide sequence ID" value="NZ_RKQZ01000001.1"/>
</dbReference>
<organism evidence="2 3">
    <name type="scientific">Myceligenerans xiligouense</name>
    <dbReference type="NCBI Taxonomy" id="253184"/>
    <lineage>
        <taxon>Bacteria</taxon>
        <taxon>Bacillati</taxon>
        <taxon>Actinomycetota</taxon>
        <taxon>Actinomycetes</taxon>
        <taxon>Micrococcales</taxon>
        <taxon>Promicromonosporaceae</taxon>
        <taxon>Myceligenerans</taxon>
    </lineage>
</organism>
<proteinExistence type="predicted"/>
<evidence type="ECO:0000313" key="3">
    <source>
        <dbReference type="Proteomes" id="UP000280501"/>
    </source>
</evidence>
<dbReference type="EMBL" id="RKQZ01000001">
    <property type="protein sequence ID" value="RPF21452.1"/>
    <property type="molecule type" value="Genomic_DNA"/>
</dbReference>
<dbReference type="SUPFAM" id="SSF51261">
    <property type="entry name" value="Duplicated hybrid motif"/>
    <property type="match status" value="1"/>
</dbReference>
<dbReference type="InterPro" id="IPR050570">
    <property type="entry name" value="Cell_wall_metabolism_enzyme"/>
</dbReference>
<sequence>MRKLLPFLASPVLLLGPTVALLVLTIISAAARPGVCGPSVSNVPASLTATTADGVSMRLDRTQLSHAATIARVGAATDGIGRDGVIVALMAALTESRLRMLANTGAYPDSANYPNDGNGSDHDSLGLLQMRPAAGWGSVAELMDPEYQAKAFFGGPDGPNHGSPRGLLDVPGWDSLPKGVAAQSVEVSAYPDRYAAYEPVAETILDALTTPGSAAHATEPGTNLPTAENAVRQPAAGTEVVFPLPSRSWTRTSGFGYRFHPVYGTRLLHAGVDYAAPAGTAVLAAADGVVREVSWNPRSGNLLVLDHQLDDGPVSTAYAHLLDGSLLVSDGDPVTAGQQLASVGATGAATGPHLHFETHPQGFYNPEEPEAWLRTHAAGQLKKAAPAACVTGDPS</sequence>
<keyword evidence="3" id="KW-1185">Reference proteome</keyword>
<accession>A0A3N4Z800</accession>
<dbReference type="AlphaFoldDB" id="A0A3N4Z800"/>
<dbReference type="InterPro" id="IPR016047">
    <property type="entry name" value="M23ase_b-sheet_dom"/>
</dbReference>
<comment type="caution">
    <text evidence="2">The sequence shown here is derived from an EMBL/GenBank/DDBJ whole genome shotgun (WGS) entry which is preliminary data.</text>
</comment>
<protein>
    <submittedName>
        <fullName evidence="2">Peptidase M23-like protein</fullName>
    </submittedName>
</protein>
<feature type="domain" description="M23ase beta-sheet core" evidence="1">
    <location>
        <begin position="269"/>
        <end position="362"/>
    </location>
</feature>
<dbReference type="PANTHER" id="PTHR21666">
    <property type="entry name" value="PEPTIDASE-RELATED"/>
    <property type="match status" value="1"/>
</dbReference>
<evidence type="ECO:0000259" key="1">
    <source>
        <dbReference type="Pfam" id="PF01551"/>
    </source>
</evidence>
<dbReference type="OrthoDB" id="5496837at2"/>
<dbReference type="InterPro" id="IPR011055">
    <property type="entry name" value="Dup_hybrid_motif"/>
</dbReference>
<name>A0A3N4Z800_9MICO</name>
<dbReference type="GO" id="GO:0004222">
    <property type="term" value="F:metalloendopeptidase activity"/>
    <property type="evidence" value="ECO:0007669"/>
    <property type="project" value="TreeGrafter"/>
</dbReference>
<evidence type="ECO:0000313" key="2">
    <source>
        <dbReference type="EMBL" id="RPF21452.1"/>
    </source>
</evidence>
<dbReference type="Gene3D" id="2.70.70.10">
    <property type="entry name" value="Glucose Permease (Domain IIA)"/>
    <property type="match status" value="1"/>
</dbReference>
<dbReference type="CDD" id="cd12797">
    <property type="entry name" value="M23_peptidase"/>
    <property type="match status" value="1"/>
</dbReference>
<dbReference type="Pfam" id="PF01551">
    <property type="entry name" value="Peptidase_M23"/>
    <property type="match status" value="1"/>
</dbReference>
<dbReference type="PANTHER" id="PTHR21666:SF270">
    <property type="entry name" value="MUREIN HYDROLASE ACTIVATOR ENVC"/>
    <property type="match status" value="1"/>
</dbReference>
<reference evidence="2 3" key="1">
    <citation type="submission" date="2018-11" db="EMBL/GenBank/DDBJ databases">
        <title>Sequencing the genomes of 1000 actinobacteria strains.</title>
        <authorList>
            <person name="Klenk H.-P."/>
        </authorList>
    </citation>
    <scope>NUCLEOTIDE SEQUENCE [LARGE SCALE GENOMIC DNA]</scope>
    <source>
        <strain evidence="2 3">DSM 15700</strain>
    </source>
</reference>
<gene>
    <name evidence="2" type="ORF">EDD34_2080</name>
</gene>
<dbReference type="Proteomes" id="UP000280501">
    <property type="component" value="Unassembled WGS sequence"/>
</dbReference>